<gene>
    <name evidence="12" type="primary">cca</name>
    <name evidence="16" type="ORF">MBORA_03040</name>
</gene>
<dbReference type="GO" id="GO:0005524">
    <property type="term" value="F:ATP binding"/>
    <property type="evidence" value="ECO:0007669"/>
    <property type="project" value="UniProtKB-UniRule"/>
</dbReference>
<keyword evidence="1 12" id="KW-0808">Transferase</keyword>
<keyword evidence="2 12" id="KW-0819">tRNA processing</keyword>
<feature type="binding site" evidence="12">
    <location>
        <position position="139"/>
    </location>
    <ligand>
        <name>ATP</name>
        <dbReference type="ChEBI" id="CHEBI:30616"/>
    </ligand>
</feature>
<evidence type="ECO:0000256" key="10">
    <source>
        <dbReference type="ARBA" id="ARBA00047518"/>
    </source>
</evidence>
<evidence type="ECO:0000259" key="15">
    <source>
        <dbReference type="Pfam" id="PF21133"/>
    </source>
</evidence>
<evidence type="ECO:0000313" key="17">
    <source>
        <dbReference type="Proteomes" id="UP000077428"/>
    </source>
</evidence>
<feature type="domain" description="tRNA nucleotidyltransferase substrate binding" evidence="14">
    <location>
        <begin position="153"/>
        <end position="264"/>
    </location>
</feature>
<dbReference type="EMBL" id="LWMU01000044">
    <property type="protein sequence ID" value="KZX13801.1"/>
    <property type="molecule type" value="Genomic_DNA"/>
</dbReference>
<feature type="binding site" evidence="12">
    <location>
        <position position="63"/>
    </location>
    <ligand>
        <name>Mg(2+)</name>
        <dbReference type="ChEBI" id="CHEBI:18420"/>
    </ligand>
</feature>
<comment type="catalytic activity">
    <reaction evidence="12">
        <text>a tRNA with a 3' CCA end + 2 CTP + ATP = a tRNA with a 3' CCACCA end + 3 diphosphate</text>
        <dbReference type="Rhea" id="RHEA:76235"/>
        <dbReference type="Rhea" id="RHEA-COMP:10468"/>
        <dbReference type="Rhea" id="RHEA-COMP:18655"/>
        <dbReference type="ChEBI" id="CHEBI:30616"/>
        <dbReference type="ChEBI" id="CHEBI:33019"/>
        <dbReference type="ChEBI" id="CHEBI:37563"/>
        <dbReference type="ChEBI" id="CHEBI:83071"/>
        <dbReference type="ChEBI" id="CHEBI:195187"/>
    </reaction>
</comment>
<dbReference type="SUPFAM" id="SSF55003">
    <property type="entry name" value="PAP/Archaeal CCA-adding enzyme, C-terminal domain"/>
    <property type="match status" value="1"/>
</dbReference>
<feature type="binding site" evidence="12">
    <location>
        <position position="61"/>
    </location>
    <ligand>
        <name>Mg(2+)</name>
        <dbReference type="ChEBI" id="CHEBI:18420"/>
    </ligand>
</feature>
<feature type="binding site" evidence="12">
    <location>
        <position position="49"/>
    </location>
    <ligand>
        <name>CTP</name>
        <dbReference type="ChEBI" id="CHEBI:37563"/>
    </ligand>
</feature>
<dbReference type="InterPro" id="IPR042090">
    <property type="entry name" value="CCA_tRNA_nucleotrans_2"/>
</dbReference>
<feature type="binding site" evidence="12">
    <location>
        <position position="159"/>
    </location>
    <ligand>
        <name>CTP</name>
        <dbReference type="ChEBI" id="CHEBI:37563"/>
    </ligand>
</feature>
<evidence type="ECO:0000256" key="1">
    <source>
        <dbReference type="ARBA" id="ARBA00022679"/>
    </source>
</evidence>
<comment type="catalytic activity">
    <reaction evidence="10">
        <text>O-(5'-adenylyl)-L-tyrosyl-[protein] + ATP = O-[5'-(adenylyl-(5'-&gt;3')-adenylyl)]-L-tyrosyl-[protein] + diphosphate</text>
        <dbReference type="Rhea" id="RHEA:66528"/>
        <dbReference type="Rhea" id="RHEA-COMP:13846"/>
        <dbReference type="Rhea" id="RHEA-COMP:17046"/>
        <dbReference type="ChEBI" id="CHEBI:30616"/>
        <dbReference type="ChEBI" id="CHEBI:33019"/>
        <dbReference type="ChEBI" id="CHEBI:83624"/>
        <dbReference type="ChEBI" id="CHEBI:167160"/>
    </reaction>
</comment>
<organism evidence="16 17">
    <name type="scientific">Methanobrevibacter oralis</name>
    <dbReference type="NCBI Taxonomy" id="66851"/>
    <lineage>
        <taxon>Archaea</taxon>
        <taxon>Methanobacteriati</taxon>
        <taxon>Methanobacteriota</taxon>
        <taxon>Methanomada group</taxon>
        <taxon>Methanobacteria</taxon>
        <taxon>Methanobacteriales</taxon>
        <taxon>Methanobacteriaceae</taxon>
        <taxon>Methanobrevibacter</taxon>
    </lineage>
</organism>
<protein>
    <recommendedName>
        <fullName evidence="12">CCA-adding enzyme</fullName>
        <ecNumber evidence="12">2.7.7.72</ecNumber>
    </recommendedName>
    <alternativeName>
        <fullName evidence="12">CCA tRNA nucleotidyltransferase</fullName>
    </alternativeName>
    <alternativeName>
        <fullName evidence="12">tRNA CCA-pyrophosphorylase</fullName>
    </alternativeName>
    <alternativeName>
        <fullName evidence="12">tRNA adenylyl-/cytidylyl- transferase</fullName>
    </alternativeName>
    <alternativeName>
        <fullName evidence="12">tRNA nucleotidyltransferase</fullName>
    </alternativeName>
    <alternativeName>
        <fullName evidence="12">tRNA-NT</fullName>
    </alternativeName>
</protein>
<dbReference type="OrthoDB" id="7378at2157"/>
<feature type="binding site" evidence="12">
    <location>
        <position position="139"/>
    </location>
    <ligand>
        <name>CTP</name>
        <dbReference type="ChEBI" id="CHEBI:37563"/>
    </ligand>
</feature>
<comment type="function">
    <text evidence="12">Catalyzes the addition and repair of the essential 3'-terminal CCA sequence in tRNAs without using a nucleic acid template. Adds these three nucleotides in the order of C, C, and A to the tRNA nucleotide-73, using CTP and ATP as substrates and producing inorganic pyrophosphate. tRNA 3'-terminal CCA addition is required both for tRNA processing and repair. Also involved in tRNA surveillance by mediating tandem CCA addition to generate a CCACCA at the 3' terminus of unstable tRNAs. While stable tRNAs receive only 3'-terminal CCA, unstable tRNAs are marked with CCACCA and rapidly degraded.</text>
</comment>
<evidence type="ECO:0000256" key="9">
    <source>
        <dbReference type="ARBA" id="ARBA00022884"/>
    </source>
</evidence>
<dbReference type="GO" id="GO:0160016">
    <property type="term" value="F:CCACCA tRNA nucleotidyltransferase activity"/>
    <property type="evidence" value="ECO:0007669"/>
    <property type="project" value="RHEA"/>
</dbReference>
<keyword evidence="9 12" id="KW-0694">RNA-binding</keyword>
<feature type="domain" description="CCA-adding enzyme C-terminal" evidence="15">
    <location>
        <begin position="283"/>
        <end position="428"/>
    </location>
</feature>
<feature type="binding site" evidence="12">
    <location>
        <position position="168"/>
    </location>
    <ligand>
        <name>ATP</name>
        <dbReference type="ChEBI" id="CHEBI:30616"/>
    </ligand>
</feature>
<keyword evidence="7 12" id="KW-0067">ATP-binding</keyword>
<keyword evidence="6 12" id="KW-0692">RNA repair</keyword>
<dbReference type="PIRSF" id="PIRSF005335">
    <property type="entry name" value="CCA_arch"/>
    <property type="match status" value="1"/>
</dbReference>
<comment type="similarity">
    <text evidence="12">Belongs to the tRNA nucleotidyltransferase/poly(A) polymerase family. Archaeal CCA-adding enzyme subfamily.</text>
</comment>
<keyword evidence="17" id="KW-1185">Reference proteome</keyword>
<dbReference type="GO" id="GO:0000287">
    <property type="term" value="F:magnesium ion binding"/>
    <property type="evidence" value="ECO:0007669"/>
    <property type="project" value="UniProtKB-UniRule"/>
</dbReference>
<dbReference type="Pfam" id="PF01909">
    <property type="entry name" value="NTP_transf_2"/>
    <property type="match status" value="1"/>
</dbReference>
<dbReference type="PATRIC" id="fig|66851.6.peg.357"/>
<dbReference type="GO" id="GO:0000049">
    <property type="term" value="F:tRNA binding"/>
    <property type="evidence" value="ECO:0007669"/>
    <property type="project" value="UniProtKB-UniRule"/>
</dbReference>
<dbReference type="GO" id="GO:0042245">
    <property type="term" value="P:RNA repair"/>
    <property type="evidence" value="ECO:0007669"/>
    <property type="project" value="UniProtKB-KW"/>
</dbReference>
<dbReference type="CDD" id="cd05400">
    <property type="entry name" value="NT_2-5OAS_ClassI-CCAase"/>
    <property type="match status" value="1"/>
</dbReference>
<comment type="caution">
    <text evidence="16">The sequence shown here is derived from an EMBL/GenBank/DDBJ whole genome shotgun (WGS) entry which is preliminary data.</text>
</comment>
<dbReference type="SUPFAM" id="SSF81301">
    <property type="entry name" value="Nucleotidyltransferase"/>
    <property type="match status" value="1"/>
</dbReference>
<evidence type="ECO:0000256" key="5">
    <source>
        <dbReference type="ARBA" id="ARBA00022741"/>
    </source>
</evidence>
<accession>A0A166BTL1</accession>
<dbReference type="InterPro" id="IPR011068">
    <property type="entry name" value="NuclTrfase_I-like_C"/>
</dbReference>
<evidence type="ECO:0000256" key="11">
    <source>
        <dbReference type="ARBA" id="ARBA00048696"/>
    </source>
</evidence>
<evidence type="ECO:0000256" key="7">
    <source>
        <dbReference type="ARBA" id="ARBA00022840"/>
    </source>
</evidence>
<evidence type="ECO:0000259" key="14">
    <source>
        <dbReference type="Pfam" id="PF09249"/>
    </source>
</evidence>
<comment type="catalytic activity">
    <reaction evidence="11">
        <text>L-tyrosyl-[protein] + ATP = O-(5'-adenylyl)-L-tyrosyl-[protein] + diphosphate</text>
        <dbReference type="Rhea" id="RHEA:54288"/>
        <dbReference type="Rhea" id="RHEA-COMP:10136"/>
        <dbReference type="Rhea" id="RHEA-COMP:13846"/>
        <dbReference type="ChEBI" id="CHEBI:30616"/>
        <dbReference type="ChEBI" id="CHEBI:33019"/>
        <dbReference type="ChEBI" id="CHEBI:46858"/>
        <dbReference type="ChEBI" id="CHEBI:83624"/>
        <dbReference type="EC" id="2.7.7.108"/>
    </reaction>
</comment>
<sequence length="456" mass="52678">MDYNFILDNIRPTKEENDAVNAIYSKLSNFIDECCLKENINAKTTLVGSLAKGTYLRGKSDIDIFISFPLGTDEAYLKKTGLYLGHKCNDYFNGVAIEHYASHPYVTCAIDGYEVDFVPCYEIDDGSQLKTAVDRTILHTKFVKNNLSESQKDEVLLLKRFMDMTGTYGSEFKVGGFAGYLCELLIIKYGTFEECLKKASMWKFGHVIDLKNYNTSNLFNDPLIVIDPTDMNRNVGAALRLDKMAEFIQSARNYLASDNKKDYFYPYVKNISKQSVLDEFKSRNSQIIAIKFEIPEIPLDTLHPQLKKTTDSLAEKLNREEFLVFKADYFTDEKTYAILIFEMLVSQLNNVKIHYGPKIFYKKACENFIKKYGVDKCYTKDDFLVLNIEREFKTAIGFIDYVFTKNHISLIKVGKNLTKSIVETYEIMNLEELNFDLKFLIFLDEFLNPNQKIMRS</sequence>
<name>A0A166BTL1_METOA</name>
<evidence type="ECO:0000256" key="4">
    <source>
        <dbReference type="ARBA" id="ARBA00022723"/>
    </source>
</evidence>
<dbReference type="InterPro" id="IPR006116">
    <property type="entry name" value="NT_2-5OAS_ClassI-CCAase"/>
</dbReference>
<comment type="cofactor">
    <cofactor evidence="12">
        <name>Mg(2+)</name>
        <dbReference type="ChEBI" id="CHEBI:18420"/>
    </cofactor>
</comment>
<dbReference type="PANTHER" id="PTHR39643:SF1">
    <property type="entry name" value="CCA-ADDING ENZYME"/>
    <property type="match status" value="1"/>
</dbReference>
<feature type="binding site" evidence="12">
    <location>
        <position position="159"/>
    </location>
    <ligand>
        <name>ATP</name>
        <dbReference type="ChEBI" id="CHEBI:30616"/>
    </ligand>
</feature>
<dbReference type="Gene3D" id="3.30.70.590">
    <property type="entry name" value="Poly(A) polymerase predicted RNA binding domain"/>
    <property type="match status" value="1"/>
</dbReference>
<dbReference type="Pfam" id="PF21133">
    <property type="entry name" value="CAA_C"/>
    <property type="match status" value="1"/>
</dbReference>
<evidence type="ECO:0000313" key="16">
    <source>
        <dbReference type="EMBL" id="KZX13801.1"/>
    </source>
</evidence>
<dbReference type="Pfam" id="PF09249">
    <property type="entry name" value="tRNA_NucTransf2"/>
    <property type="match status" value="1"/>
</dbReference>
<dbReference type="InterPro" id="IPR008229">
    <property type="entry name" value="CCA-adding_arc"/>
</dbReference>
<dbReference type="RefSeq" id="WP_042694394.1">
    <property type="nucleotide sequence ID" value="NZ_CABMAB010000035.1"/>
</dbReference>
<dbReference type="STRING" id="66851.MBORA_03040"/>
<dbReference type="GO" id="GO:0001680">
    <property type="term" value="P:tRNA 3'-terminal CCA addition"/>
    <property type="evidence" value="ECO:0007669"/>
    <property type="project" value="UniProtKB-UniRule"/>
</dbReference>
<dbReference type="InterPro" id="IPR015329">
    <property type="entry name" value="tRNA_NucTransf2"/>
</dbReference>
<feature type="binding site" evidence="12">
    <location>
        <position position="52"/>
    </location>
    <ligand>
        <name>ATP</name>
        <dbReference type="ChEBI" id="CHEBI:30616"/>
    </ligand>
</feature>
<dbReference type="PANTHER" id="PTHR39643">
    <property type="entry name" value="CCA-ADDING ENZYME"/>
    <property type="match status" value="1"/>
</dbReference>
<evidence type="ECO:0000256" key="3">
    <source>
        <dbReference type="ARBA" id="ARBA00022695"/>
    </source>
</evidence>
<dbReference type="InterPro" id="IPR043519">
    <property type="entry name" value="NT_sf"/>
</dbReference>
<feature type="binding site" evidence="12">
    <location>
        <position position="49"/>
    </location>
    <ligand>
        <name>ATP</name>
        <dbReference type="ChEBI" id="CHEBI:30616"/>
    </ligand>
</feature>
<dbReference type="Gene3D" id="3.30.460.10">
    <property type="entry name" value="Beta Polymerase, domain 2"/>
    <property type="match status" value="1"/>
</dbReference>
<evidence type="ECO:0000256" key="2">
    <source>
        <dbReference type="ARBA" id="ARBA00022694"/>
    </source>
</evidence>
<evidence type="ECO:0000256" key="8">
    <source>
        <dbReference type="ARBA" id="ARBA00022842"/>
    </source>
</evidence>
<feature type="binding site" evidence="12">
    <location>
        <position position="116"/>
    </location>
    <ligand>
        <name>Mg(2+)</name>
        <dbReference type="ChEBI" id="CHEBI:18420"/>
    </ligand>
</feature>
<dbReference type="SUPFAM" id="SSF81631">
    <property type="entry name" value="PAP/OAS1 substrate-binding domain"/>
    <property type="match status" value="1"/>
</dbReference>
<dbReference type="AlphaFoldDB" id="A0A166BTL1"/>
<dbReference type="HAMAP" id="MF_01264">
    <property type="entry name" value="CCA_arch"/>
    <property type="match status" value="1"/>
</dbReference>
<reference evidence="17" key="1">
    <citation type="journal article" date="2016" name="Genome Announc.">
        <title>Draft Genome Sequences of Methanobrevibacter curvatus DSM11111, Methanobrevibacter cuticularis DSM11139, Methanobrevibacter filiformis DSM11501, and Methanobrevibacter oralis DSM7256.</title>
        <authorList>
            <person name="Poehlein A."/>
            <person name="Seedorf H."/>
        </authorList>
    </citation>
    <scope>NUCLEOTIDE SEQUENCE [LARGE SCALE GENOMIC DNA]</scope>
    <source>
        <strain evidence="17">DSM 7256 / JCM 30027 / ZR</strain>
    </source>
</reference>
<dbReference type="GO" id="GO:0070733">
    <property type="term" value="F:AMPylase activity"/>
    <property type="evidence" value="ECO:0007669"/>
    <property type="project" value="UniProtKB-EC"/>
</dbReference>
<proteinExistence type="inferred from homology"/>
<comment type="miscellaneous">
    <text evidence="12">A single active site specifically recognizes both ATP and CTP and is responsible for their addition.</text>
</comment>
<keyword evidence="5 12" id="KW-0547">Nucleotide-binding</keyword>
<evidence type="ECO:0000256" key="12">
    <source>
        <dbReference type="HAMAP-Rule" id="MF_01264"/>
    </source>
</evidence>
<dbReference type="Gene3D" id="1.10.1410.30">
    <property type="entry name" value="CCA tRNA nucleotidyltransferase, domain 2"/>
    <property type="match status" value="1"/>
</dbReference>
<feature type="binding site" evidence="12">
    <location>
        <position position="168"/>
    </location>
    <ligand>
        <name>CTP</name>
        <dbReference type="ChEBI" id="CHEBI:37563"/>
    </ligand>
</feature>
<evidence type="ECO:0000256" key="6">
    <source>
        <dbReference type="ARBA" id="ARBA00022800"/>
    </source>
</evidence>
<dbReference type="EC" id="2.7.7.72" evidence="12"/>
<feature type="domain" description="Polymerase nucleotidyl transferase" evidence="13">
    <location>
        <begin position="28"/>
        <end position="139"/>
    </location>
</feature>
<evidence type="ECO:0000259" key="13">
    <source>
        <dbReference type="Pfam" id="PF01909"/>
    </source>
</evidence>
<dbReference type="Proteomes" id="UP000077428">
    <property type="component" value="Unassembled WGS sequence"/>
</dbReference>
<comment type="subunit">
    <text evidence="12">Homodimer.</text>
</comment>
<dbReference type="InterPro" id="IPR048833">
    <property type="entry name" value="CAA_C"/>
</dbReference>
<keyword evidence="8 12" id="KW-0460">Magnesium</keyword>
<dbReference type="InterPro" id="IPR002934">
    <property type="entry name" value="Polymerase_NTP_transf_dom"/>
</dbReference>
<keyword evidence="4 12" id="KW-0479">Metal-binding</keyword>
<dbReference type="Gene3D" id="3.30.70.1550">
    <property type="entry name" value="Archaeal tRNA CCA-adding enzyme catalytic domain"/>
    <property type="match status" value="1"/>
</dbReference>
<dbReference type="GO" id="GO:0004810">
    <property type="term" value="F:CCA tRNA nucleotidyltransferase activity"/>
    <property type="evidence" value="ECO:0007669"/>
    <property type="project" value="UniProtKB-UniRule"/>
</dbReference>
<dbReference type="PROSITE" id="PS50152">
    <property type="entry name" value="25A_SYNTH_3"/>
    <property type="match status" value="1"/>
</dbReference>
<feature type="binding site" evidence="12">
    <location>
        <position position="52"/>
    </location>
    <ligand>
        <name>CTP</name>
        <dbReference type="ChEBI" id="CHEBI:37563"/>
    </ligand>
</feature>
<comment type="catalytic activity">
    <reaction evidence="12">
        <text>a tRNA precursor + 2 CTP + ATP = a tRNA with a 3' CCA end + 3 diphosphate</text>
        <dbReference type="Rhea" id="RHEA:14433"/>
        <dbReference type="Rhea" id="RHEA-COMP:10465"/>
        <dbReference type="Rhea" id="RHEA-COMP:10468"/>
        <dbReference type="ChEBI" id="CHEBI:30616"/>
        <dbReference type="ChEBI" id="CHEBI:33019"/>
        <dbReference type="ChEBI" id="CHEBI:37563"/>
        <dbReference type="ChEBI" id="CHEBI:74896"/>
        <dbReference type="ChEBI" id="CHEBI:83071"/>
        <dbReference type="EC" id="2.7.7.72"/>
    </reaction>
</comment>
<dbReference type="NCBIfam" id="TIGR03671">
    <property type="entry name" value="cca_archaeal"/>
    <property type="match status" value="1"/>
</dbReference>
<keyword evidence="3 12" id="KW-0548">Nucleotidyltransferase</keyword>